<dbReference type="EC" id="5.5.1.2" evidence="1"/>
<evidence type="ECO:0000313" key="2">
    <source>
        <dbReference type="Proteomes" id="UP000015729"/>
    </source>
</evidence>
<dbReference type="AlphaFoldDB" id="S6UD24"/>
<accession>S6UD24</accession>
<reference evidence="1 2" key="1">
    <citation type="journal article" date="2013" name="PLoS Pathog.">
        <title>Genomic analysis of the Kiwifruit pathogen Pseudomonas syringae pv. actinidiae provides insight into the origins of an emergent plant disease.</title>
        <authorList>
            <person name="McCann H.C."/>
            <person name="Rikkerink E.H."/>
            <person name="Bertels F."/>
            <person name="Fiers M."/>
            <person name="Lu A."/>
            <person name="Rees-George J."/>
            <person name="Andersen M.T."/>
            <person name="Gleave A.P."/>
            <person name="Haubold B."/>
            <person name="Wohlers M.W."/>
            <person name="Guttman D.S."/>
            <person name="Wang P.W."/>
            <person name="Straub C."/>
            <person name="Vanneste J.L."/>
            <person name="Rainey P.B."/>
            <person name="Templeton M.D."/>
        </authorList>
    </citation>
    <scope>NUCLEOTIDE SEQUENCE [LARGE SCALE GENOMIC DNA]</scope>
    <source>
        <strain evidence="1 2">ICMP 18807</strain>
    </source>
</reference>
<feature type="non-terminal residue" evidence="1">
    <location>
        <position position="1"/>
    </location>
</feature>
<dbReference type="PATRIC" id="fig|1194404.4.peg.6242"/>
<dbReference type="Gene3D" id="1.10.40.30">
    <property type="entry name" value="Fumarase/aspartase (C-terminal domain)"/>
    <property type="match status" value="1"/>
</dbReference>
<sequence length="50" mass="5763">HLRQVLGDNPQVSEQLTCAELDRLLDPAHYLGQARLWVERAVAEHTRISR</sequence>
<dbReference type="Proteomes" id="UP000015729">
    <property type="component" value="Unassembled WGS sequence"/>
</dbReference>
<evidence type="ECO:0000313" key="1">
    <source>
        <dbReference type="EMBL" id="EPN39718.1"/>
    </source>
</evidence>
<keyword evidence="1" id="KW-0413">Isomerase</keyword>
<organism evidence="1 2">
    <name type="scientific">Pseudomonas syringae pv. actinidiae ICMP 18807</name>
    <dbReference type="NCBI Taxonomy" id="1194404"/>
    <lineage>
        <taxon>Bacteria</taxon>
        <taxon>Pseudomonadati</taxon>
        <taxon>Pseudomonadota</taxon>
        <taxon>Gammaproteobacteria</taxon>
        <taxon>Pseudomonadales</taxon>
        <taxon>Pseudomonadaceae</taxon>
        <taxon>Pseudomonas</taxon>
        <taxon>Pseudomonas syringae</taxon>
    </lineage>
</organism>
<name>S6UD24_PSESF</name>
<proteinExistence type="predicted"/>
<dbReference type="GO" id="GO:0047472">
    <property type="term" value="F:3-carboxy-cis,cis-muconate cycloisomerase activity"/>
    <property type="evidence" value="ECO:0007669"/>
    <property type="project" value="UniProtKB-EC"/>
</dbReference>
<comment type="caution">
    <text evidence="1">The sequence shown here is derived from an EMBL/GenBank/DDBJ whole genome shotgun (WGS) entry which is preliminary data.</text>
</comment>
<protein>
    <submittedName>
        <fullName evidence="1">3-carboxy-cis,cis-muconate cycloisomerase</fullName>
        <ecNumber evidence="1">5.5.1.2</ecNumber>
    </submittedName>
</protein>
<dbReference type="EMBL" id="AOKG01002088">
    <property type="protein sequence ID" value="EPN39718.1"/>
    <property type="molecule type" value="Genomic_DNA"/>
</dbReference>
<gene>
    <name evidence="1" type="ORF">A244_30325</name>
</gene>